<evidence type="ECO:0000259" key="2">
    <source>
        <dbReference type="Pfam" id="PF07727"/>
    </source>
</evidence>
<accession>A0AAQ3RUE1</accession>
<evidence type="ECO:0000256" key="1">
    <source>
        <dbReference type="SAM" id="MobiDB-lite"/>
    </source>
</evidence>
<dbReference type="PANTHER" id="PTHR11439:SF498">
    <property type="entry name" value="DNAK FAMILY PROTEIN"/>
    <property type="match status" value="1"/>
</dbReference>
<proteinExistence type="predicted"/>
<dbReference type="AlphaFoldDB" id="A0AAQ3RUE1"/>
<protein>
    <recommendedName>
        <fullName evidence="2">Reverse transcriptase Ty1/copia-type domain-containing protein</fullName>
    </recommendedName>
</protein>
<feature type="compositionally biased region" description="Basic and acidic residues" evidence="1">
    <location>
        <begin position="20"/>
        <end position="30"/>
    </location>
</feature>
<dbReference type="InterPro" id="IPR043502">
    <property type="entry name" value="DNA/RNA_pol_sf"/>
</dbReference>
<dbReference type="InterPro" id="IPR013103">
    <property type="entry name" value="RVT_2"/>
</dbReference>
<dbReference type="Pfam" id="PF07727">
    <property type="entry name" value="RVT_2"/>
    <property type="match status" value="1"/>
</dbReference>
<reference evidence="3 4" key="1">
    <citation type="journal article" date="2023" name="Life. Sci Alliance">
        <title>Evolutionary insights into 3D genome organization and epigenetic landscape of Vigna mungo.</title>
        <authorList>
            <person name="Junaid A."/>
            <person name="Singh B."/>
            <person name="Bhatia S."/>
        </authorList>
    </citation>
    <scope>NUCLEOTIDE SEQUENCE [LARGE SCALE GENOMIC DNA]</scope>
    <source>
        <strain evidence="3">Urdbean</strain>
    </source>
</reference>
<dbReference type="Proteomes" id="UP001374535">
    <property type="component" value="Chromosome 6"/>
</dbReference>
<keyword evidence="4" id="KW-1185">Reference proteome</keyword>
<sequence length="553" mass="63109">MDVQHIADFDQPTASSDDVTNVHEHNDTIKRSTRSKRTPFYLSISSTTKPRTYKEASKIPQWTQAMHDELKALEVNKTWVIGDLALGKTIIGCHWIYKIKHKFDGSIDRFKARLVAKGYTQLEGLDYLETFAPIAKLTTLHLLLAIIASNQWILKQLDVNNAFLHGDLHESVYMQPTPGLPIHKPNQVYKLQRSLYGLKQAGRQWYDKLSTFLLSNNYICSNVDHSLFLKHDTCHTTVILIYVDDIVLLGNNATEIQHIITSLENLFHIKNLGDLTYFLGLEVSKNSSGIHLSQRKYILDLLIEAGMLNCAPMPTPMAYSSRLTNQGDLLNDEDAYSYRRLIGRLIYLNNIIPNITSSVNNLSQFISTPTTLHQQATNCILRYLKGSHGNDIFLQNNNTNKLKAYSDSDWATCPESKKSITGYSKSKRQQTISRSSSEAKYRALANVTCELQWLTYILQDFHISIVQPTIVYCDNRSTIQNTTNQVFHERTKHIEIDCHIVKENINNDLLKLLPISTNEQVVDLFTKLLAQSTFKYLKFRLGMTDIYSQLEGG</sequence>
<dbReference type="EMBL" id="CP144695">
    <property type="protein sequence ID" value="WVZ08184.1"/>
    <property type="molecule type" value="Genomic_DNA"/>
</dbReference>
<dbReference type="SUPFAM" id="SSF56672">
    <property type="entry name" value="DNA/RNA polymerases"/>
    <property type="match status" value="1"/>
</dbReference>
<name>A0AAQ3RUE1_VIGMU</name>
<organism evidence="3 4">
    <name type="scientific">Vigna mungo</name>
    <name type="common">Black gram</name>
    <name type="synonym">Phaseolus mungo</name>
    <dbReference type="NCBI Taxonomy" id="3915"/>
    <lineage>
        <taxon>Eukaryota</taxon>
        <taxon>Viridiplantae</taxon>
        <taxon>Streptophyta</taxon>
        <taxon>Embryophyta</taxon>
        <taxon>Tracheophyta</taxon>
        <taxon>Spermatophyta</taxon>
        <taxon>Magnoliopsida</taxon>
        <taxon>eudicotyledons</taxon>
        <taxon>Gunneridae</taxon>
        <taxon>Pentapetalae</taxon>
        <taxon>rosids</taxon>
        <taxon>fabids</taxon>
        <taxon>Fabales</taxon>
        <taxon>Fabaceae</taxon>
        <taxon>Papilionoideae</taxon>
        <taxon>50 kb inversion clade</taxon>
        <taxon>NPAAA clade</taxon>
        <taxon>indigoferoid/millettioid clade</taxon>
        <taxon>Phaseoleae</taxon>
        <taxon>Vigna</taxon>
    </lineage>
</organism>
<gene>
    <name evidence="3" type="ORF">V8G54_021530</name>
</gene>
<feature type="domain" description="Reverse transcriptase Ty1/copia-type" evidence="2">
    <location>
        <begin position="76"/>
        <end position="317"/>
    </location>
</feature>
<evidence type="ECO:0000313" key="4">
    <source>
        <dbReference type="Proteomes" id="UP001374535"/>
    </source>
</evidence>
<evidence type="ECO:0000313" key="3">
    <source>
        <dbReference type="EMBL" id="WVZ08184.1"/>
    </source>
</evidence>
<dbReference type="PANTHER" id="PTHR11439">
    <property type="entry name" value="GAG-POL-RELATED RETROTRANSPOSON"/>
    <property type="match status" value="1"/>
</dbReference>
<dbReference type="CDD" id="cd09272">
    <property type="entry name" value="RNase_HI_RT_Ty1"/>
    <property type="match status" value="1"/>
</dbReference>
<feature type="region of interest" description="Disordered" evidence="1">
    <location>
        <begin position="1"/>
        <end position="32"/>
    </location>
</feature>